<dbReference type="Gene3D" id="3.40.630.30">
    <property type="match status" value="1"/>
</dbReference>
<proteinExistence type="predicted"/>
<comment type="caution">
    <text evidence="2">The sequence shown here is derived from an EMBL/GenBank/DDBJ whole genome shotgun (WGS) entry which is preliminary data.</text>
</comment>
<evidence type="ECO:0000313" key="3">
    <source>
        <dbReference type="Proteomes" id="UP001370490"/>
    </source>
</evidence>
<protein>
    <submittedName>
        <fullName evidence="2">GNAT domain</fullName>
    </submittedName>
</protein>
<evidence type="ECO:0000313" key="2">
    <source>
        <dbReference type="EMBL" id="KAK6913960.1"/>
    </source>
</evidence>
<dbReference type="GO" id="GO:0016747">
    <property type="term" value="F:acyltransferase activity, transferring groups other than amino-acyl groups"/>
    <property type="evidence" value="ECO:0007669"/>
    <property type="project" value="InterPro"/>
</dbReference>
<keyword evidence="3" id="KW-1185">Reference proteome</keyword>
<dbReference type="Pfam" id="PF13302">
    <property type="entry name" value="Acetyltransf_3"/>
    <property type="match status" value="1"/>
</dbReference>
<dbReference type="InterPro" id="IPR000182">
    <property type="entry name" value="GNAT_dom"/>
</dbReference>
<feature type="domain" description="N-acetyltransferase" evidence="1">
    <location>
        <begin position="3"/>
        <end position="172"/>
    </location>
</feature>
<dbReference type="SUPFAM" id="SSF55729">
    <property type="entry name" value="Acyl-CoA N-acyltransferases (Nat)"/>
    <property type="match status" value="1"/>
</dbReference>
<sequence>MEIILRPYDFSDVDDFIKWADDEEVIKPSRLRHFSSREDALNYMKDNIMPHPWYRAICLSDNRPIGFIAVVPGSGPNICRGRISYALGSKYWGQGITTMAVKKVVSSVFQEFPNIERLETIVDVQNEASQKVLEKVGFAREGVLRRYCFDNVGNIADVQRSGRHLLATLMLNLDRHGSSQWNGLPKASQPMVSNSEIGPKVDIFVLQDLFDKGELHFVFFNLSCKQMEMSTTTKITLRQFRLADDFMSDDSSKAEIGYALGAKYWGKWIIPKALKMAMSMVFKEFPKFGEAASREQGISKGLGQNWISKSGVFDELQDLVRIQAYVEEVKRRVSKSARESWVSKGRFLRKFGFNKEAQFEVLEKWAYAIFALFHFLRIRLLLPTFSRWPSNVKIREASLDLEFALDFVSE</sequence>
<dbReference type="EMBL" id="JBAMMX010000026">
    <property type="protein sequence ID" value="KAK6913960.1"/>
    <property type="molecule type" value="Genomic_DNA"/>
</dbReference>
<accession>A0AAN8UEF8</accession>
<name>A0AAN8UEF8_9MAGN</name>
<organism evidence="2 3">
    <name type="scientific">Dillenia turbinata</name>
    <dbReference type="NCBI Taxonomy" id="194707"/>
    <lineage>
        <taxon>Eukaryota</taxon>
        <taxon>Viridiplantae</taxon>
        <taxon>Streptophyta</taxon>
        <taxon>Embryophyta</taxon>
        <taxon>Tracheophyta</taxon>
        <taxon>Spermatophyta</taxon>
        <taxon>Magnoliopsida</taxon>
        <taxon>eudicotyledons</taxon>
        <taxon>Gunneridae</taxon>
        <taxon>Pentapetalae</taxon>
        <taxon>Dilleniales</taxon>
        <taxon>Dilleniaceae</taxon>
        <taxon>Dillenia</taxon>
    </lineage>
</organism>
<gene>
    <name evidence="2" type="ORF">RJ641_021281</name>
</gene>
<dbReference type="PROSITE" id="PS51186">
    <property type="entry name" value="GNAT"/>
    <property type="match status" value="1"/>
</dbReference>
<dbReference type="PANTHER" id="PTHR46067:SF24">
    <property type="entry name" value="ACYL-COA N-ACYLTRANSFERASES (NAT) SUPERFAMILY PROTEIN"/>
    <property type="match status" value="1"/>
</dbReference>
<dbReference type="PANTHER" id="PTHR46067">
    <property type="entry name" value="ACYL-COA N-ACYLTRANSFERASES (NAT) SUPERFAMILY PROTEIN"/>
    <property type="match status" value="1"/>
</dbReference>
<dbReference type="AlphaFoldDB" id="A0AAN8UEF8"/>
<dbReference type="InterPro" id="IPR016181">
    <property type="entry name" value="Acyl_CoA_acyltransferase"/>
</dbReference>
<reference evidence="2 3" key="1">
    <citation type="submission" date="2023-12" db="EMBL/GenBank/DDBJ databases">
        <title>A high-quality genome assembly for Dillenia turbinata (Dilleniales).</title>
        <authorList>
            <person name="Chanderbali A."/>
        </authorList>
    </citation>
    <scope>NUCLEOTIDE SEQUENCE [LARGE SCALE GENOMIC DNA]</scope>
    <source>
        <strain evidence="2">LSX21</strain>
        <tissue evidence="2">Leaf</tissue>
    </source>
</reference>
<dbReference type="Proteomes" id="UP001370490">
    <property type="component" value="Unassembled WGS sequence"/>
</dbReference>
<evidence type="ECO:0000259" key="1">
    <source>
        <dbReference type="PROSITE" id="PS51186"/>
    </source>
</evidence>